<keyword evidence="1" id="KW-1133">Transmembrane helix</keyword>
<accession>A0A225NI40</accession>
<dbReference type="RefSeq" id="WP_088650216.1">
    <property type="nucleotide sequence ID" value="NZ_AQQR01000004.1"/>
</dbReference>
<evidence type="ECO:0000313" key="4">
    <source>
        <dbReference type="Proteomes" id="UP000215377"/>
    </source>
</evidence>
<dbReference type="GO" id="GO:0006417">
    <property type="term" value="P:regulation of translation"/>
    <property type="evidence" value="ECO:0007669"/>
    <property type="project" value="TreeGrafter"/>
</dbReference>
<comment type="caution">
    <text evidence="3">The sequence shown here is derived from an EMBL/GenBank/DDBJ whole genome shotgun (WGS) entry which is preliminary data.</text>
</comment>
<feature type="transmembrane region" description="Helical" evidence="1">
    <location>
        <begin position="93"/>
        <end position="113"/>
    </location>
</feature>
<dbReference type="AlphaFoldDB" id="A0A225NI40"/>
<dbReference type="PANTHER" id="PTHR37461">
    <property type="entry name" value="ANTI-SIGMA-K FACTOR RSKA"/>
    <property type="match status" value="1"/>
</dbReference>
<protein>
    <recommendedName>
        <fullName evidence="2">Anti-sigma K factor RskA C-terminal domain-containing protein</fullName>
    </recommendedName>
</protein>
<dbReference type="Pfam" id="PF10099">
    <property type="entry name" value="RskA_C"/>
    <property type="match status" value="1"/>
</dbReference>
<dbReference type="EMBL" id="AQQR01000004">
    <property type="protein sequence ID" value="OWU73495.1"/>
    <property type="molecule type" value="Genomic_DNA"/>
</dbReference>
<dbReference type="InterPro" id="IPR051474">
    <property type="entry name" value="Anti-sigma-K/W_factor"/>
</dbReference>
<dbReference type="GO" id="GO:0016989">
    <property type="term" value="F:sigma factor antagonist activity"/>
    <property type="evidence" value="ECO:0007669"/>
    <property type="project" value="TreeGrafter"/>
</dbReference>
<evidence type="ECO:0000259" key="2">
    <source>
        <dbReference type="Pfam" id="PF10099"/>
    </source>
</evidence>
<dbReference type="GO" id="GO:0005886">
    <property type="term" value="C:plasma membrane"/>
    <property type="evidence" value="ECO:0007669"/>
    <property type="project" value="InterPro"/>
</dbReference>
<name>A0A225NI40_9RHOB</name>
<keyword evidence="1" id="KW-0812">Transmembrane</keyword>
<dbReference type="Proteomes" id="UP000215377">
    <property type="component" value="Unassembled WGS sequence"/>
</dbReference>
<evidence type="ECO:0000313" key="3">
    <source>
        <dbReference type="EMBL" id="OWU73495.1"/>
    </source>
</evidence>
<evidence type="ECO:0000256" key="1">
    <source>
        <dbReference type="SAM" id="Phobius"/>
    </source>
</evidence>
<dbReference type="InterPro" id="IPR018764">
    <property type="entry name" value="RskA_C"/>
</dbReference>
<keyword evidence="1" id="KW-0472">Membrane</keyword>
<organism evidence="3 4">
    <name type="scientific">Marinibacterium profundimaris</name>
    <dbReference type="NCBI Taxonomy" id="1679460"/>
    <lineage>
        <taxon>Bacteria</taxon>
        <taxon>Pseudomonadati</taxon>
        <taxon>Pseudomonadota</taxon>
        <taxon>Alphaproteobacteria</taxon>
        <taxon>Rhodobacterales</taxon>
        <taxon>Paracoccaceae</taxon>
        <taxon>Marinibacterium</taxon>
    </lineage>
</organism>
<dbReference type="OrthoDB" id="9816387at2"/>
<reference evidence="3 4" key="1">
    <citation type="submission" date="2013-04" db="EMBL/GenBank/DDBJ databases">
        <title>Oceanicola sp. 22II1-22F33 Genome Sequencing.</title>
        <authorList>
            <person name="Lai Q."/>
            <person name="Li G."/>
            <person name="Shao Z."/>
        </authorList>
    </citation>
    <scope>NUCLEOTIDE SEQUENCE [LARGE SCALE GENOMIC DNA]</scope>
    <source>
        <strain evidence="3 4">22II1-22F33</strain>
    </source>
</reference>
<proteinExistence type="predicted"/>
<keyword evidence="4" id="KW-1185">Reference proteome</keyword>
<dbReference type="PANTHER" id="PTHR37461:SF1">
    <property type="entry name" value="ANTI-SIGMA-K FACTOR RSKA"/>
    <property type="match status" value="1"/>
</dbReference>
<feature type="domain" description="Anti-sigma K factor RskA C-terminal" evidence="2">
    <location>
        <begin position="98"/>
        <end position="220"/>
    </location>
</feature>
<sequence length="229" mass="24213">MSEEMAHDDDQMLAAEYALDLLTGDELAEAHRRVTSDPAFAATVARWEIELADLAVELPPEPVPAEVKSRLEMRLFGASPAPVSSRMRAALGFWRGLSAVAVFLAAILGWLWLSGPGPDPLRAAEIASDDGSFRYLAVLDEAEGVLQVTRISGTAPEGRVLQVWAHGDDQPAISVGLFGAGETARLELPDTLRGIEGTFTMGISEEPPGGSQQGGPSGEVLGLGEIRGL</sequence>
<gene>
    <name evidence="3" type="ORF">ATO3_12600</name>
</gene>